<dbReference type="Gene3D" id="3.40.630.30">
    <property type="match status" value="1"/>
</dbReference>
<dbReference type="Pfam" id="PF04339">
    <property type="entry name" value="FemAB_like"/>
    <property type="match status" value="1"/>
</dbReference>
<evidence type="ECO:0000313" key="1">
    <source>
        <dbReference type="EMBL" id="GBF49240.1"/>
    </source>
</evidence>
<sequence>MAEEIKVHRSFFDFREEEWNALVPDDSVFQEWGFLSTLERTGCIQKGRDWEIFIFAYWQDSQLVAAFPLYQRSDSYGEFIFDFQWANAFHRAGISYYPKFTSCVPFTPVTGQRVLISGSLNQEKKEKIIKSLLEYAKEFGKESQISSVHILFCKEEELSLGVSVGFHPRLSHQYHWLNQGYNDFEHFLSSLVKERRKTIRQERKKIKESGILLETLVGEQIEAAHADLFYSFYMDTHSKKWGQAYLNREFFREIFKIMKHRIHLVLAKSPQGEPLGGSFNFLRGEYLFGRYWGALSYVPNLHFECCYYQLIDYAIQNQLKRVEAGAQGEHKFLRGYEAVPMHSLHYIYHESGSEAIYRYLEKEIEMERANIEGYNAHSPLKALRQV</sequence>
<evidence type="ECO:0008006" key="3">
    <source>
        <dbReference type="Google" id="ProtNLM"/>
    </source>
</evidence>
<gene>
    <name evidence="1" type="ORF">LPTSP4_07500</name>
</gene>
<proteinExistence type="predicted"/>
<dbReference type="RefSeq" id="WP_108973831.1">
    <property type="nucleotide sequence ID" value="NZ_BFBB01000002.1"/>
</dbReference>
<dbReference type="PANTHER" id="PTHR47017:SF1">
    <property type="entry name" value="ACYL-COA"/>
    <property type="match status" value="1"/>
</dbReference>
<protein>
    <recommendedName>
        <fullName evidence="3">PF04339 family protein</fullName>
    </recommendedName>
</protein>
<evidence type="ECO:0000313" key="2">
    <source>
        <dbReference type="Proteomes" id="UP000245133"/>
    </source>
</evidence>
<dbReference type="InterPro" id="IPR016181">
    <property type="entry name" value="Acyl_CoA_acyltransferase"/>
</dbReference>
<dbReference type="Proteomes" id="UP000245133">
    <property type="component" value="Unassembled WGS sequence"/>
</dbReference>
<dbReference type="SUPFAM" id="SSF55729">
    <property type="entry name" value="Acyl-CoA N-acyltransferases (Nat)"/>
    <property type="match status" value="1"/>
</dbReference>
<dbReference type="AlphaFoldDB" id="A0A2P2DXE1"/>
<comment type="caution">
    <text evidence="1">The sequence shown here is derived from an EMBL/GenBank/DDBJ whole genome shotgun (WGS) entry which is preliminary data.</text>
</comment>
<dbReference type="EMBL" id="BFBB01000002">
    <property type="protein sequence ID" value="GBF49240.1"/>
    <property type="molecule type" value="Genomic_DNA"/>
</dbReference>
<dbReference type="PANTHER" id="PTHR47017">
    <property type="entry name" value="ACYL-COA"/>
    <property type="match status" value="1"/>
</dbReference>
<name>A0A2P2DXE1_9LEPT</name>
<reference evidence="1 2" key="1">
    <citation type="submission" date="2018-02" db="EMBL/GenBank/DDBJ databases">
        <title>Novel Leptospira species isolated from soil and water in Japan.</title>
        <authorList>
            <person name="Nakao R."/>
            <person name="Masuzawa T."/>
        </authorList>
    </citation>
    <scope>NUCLEOTIDE SEQUENCE [LARGE SCALE GENOMIC DNA]</scope>
    <source>
        <strain evidence="1 2">YH101</strain>
    </source>
</reference>
<accession>A0A2P2DXE1</accession>
<organism evidence="1 2">
    <name type="scientific">Leptospira ryugenii</name>
    <dbReference type="NCBI Taxonomy" id="1917863"/>
    <lineage>
        <taxon>Bacteria</taxon>
        <taxon>Pseudomonadati</taxon>
        <taxon>Spirochaetota</taxon>
        <taxon>Spirochaetia</taxon>
        <taxon>Leptospirales</taxon>
        <taxon>Leptospiraceae</taxon>
        <taxon>Leptospira</taxon>
    </lineage>
</organism>
<dbReference type="InterPro" id="IPR007434">
    <property type="entry name" value="FemAB-like"/>
</dbReference>
<keyword evidence="2" id="KW-1185">Reference proteome</keyword>
<dbReference type="OrthoDB" id="9776898at2"/>